<protein>
    <recommendedName>
        <fullName evidence="1">LSDAT prokaryote domain-containing protein</fullName>
    </recommendedName>
</protein>
<keyword evidence="3" id="KW-1185">Reference proteome</keyword>
<evidence type="ECO:0000313" key="2">
    <source>
        <dbReference type="EMBL" id="MBT9315884.1"/>
    </source>
</evidence>
<comment type="caution">
    <text evidence="2">The sequence shown here is derived from an EMBL/GenBank/DDBJ whole genome shotgun (WGS) entry which is preliminary data.</text>
</comment>
<organism evidence="2 3">
    <name type="scientific">Leptothoe spongobia TAU-MAC 1115</name>
    <dbReference type="NCBI Taxonomy" id="1967444"/>
    <lineage>
        <taxon>Bacteria</taxon>
        <taxon>Bacillati</taxon>
        <taxon>Cyanobacteriota</taxon>
        <taxon>Cyanophyceae</taxon>
        <taxon>Nodosilineales</taxon>
        <taxon>Cymatolegaceae</taxon>
        <taxon>Leptothoe</taxon>
        <taxon>Leptothoe spongobia</taxon>
    </lineage>
</organism>
<name>A0A947DGB7_9CYAN</name>
<reference evidence="2" key="1">
    <citation type="submission" date="2020-11" db="EMBL/GenBank/DDBJ databases">
        <authorList>
            <person name="Konstantinou D."/>
            <person name="Gkelis S."/>
            <person name="Popin R."/>
            <person name="Fewer D."/>
            <person name="Sivonen K."/>
        </authorList>
    </citation>
    <scope>NUCLEOTIDE SEQUENCE</scope>
    <source>
        <strain evidence="2">TAU-MAC 1115</strain>
    </source>
</reference>
<evidence type="ECO:0000313" key="3">
    <source>
        <dbReference type="Proteomes" id="UP000717364"/>
    </source>
</evidence>
<dbReference type="EMBL" id="JADOES010000017">
    <property type="protein sequence ID" value="MBT9315884.1"/>
    <property type="molecule type" value="Genomic_DNA"/>
</dbReference>
<dbReference type="InterPro" id="IPR041482">
    <property type="entry name" value="LSDAT_prok"/>
</dbReference>
<feature type="domain" description="LSDAT prokaryote" evidence="1">
    <location>
        <begin position="45"/>
        <end position="228"/>
    </location>
</feature>
<sequence length="271" mass="29856">MPKTLASELVKHRFSNGQLAKILRVADGTDYEKALSTVGLYRPTSTLLVIGGASHMTQESQAKLIQFFNGPLATLSEKLDITVLDGGTDAGVTHMMGHARHYISGQFNLVGVAPLRRIIFPGKHQPKLLDNIDPQLTEEYDKDCPPVELEPHHTHFFLVSGYKWGSESRWLAEFSSVLAGYNPSMTLLINGGQVSLMDLKLNLELGRKVIIVAGSGRLADTVANTISGVNPDNETIQHLVKTYYPSQLSVFDLLATSLDDLRDQLSMYFNC</sequence>
<dbReference type="Pfam" id="PF18171">
    <property type="entry name" value="LSDAT_prok"/>
    <property type="match status" value="1"/>
</dbReference>
<dbReference type="Proteomes" id="UP000717364">
    <property type="component" value="Unassembled WGS sequence"/>
</dbReference>
<dbReference type="AlphaFoldDB" id="A0A947DGB7"/>
<proteinExistence type="predicted"/>
<reference evidence="2" key="2">
    <citation type="journal article" date="2021" name="Mar. Drugs">
        <title>Genome Reduction and Secondary Metabolism of the Marine Sponge-Associated Cyanobacterium Leptothoe.</title>
        <authorList>
            <person name="Konstantinou D."/>
            <person name="Popin R.V."/>
            <person name="Fewer D.P."/>
            <person name="Sivonen K."/>
            <person name="Gkelis S."/>
        </authorList>
    </citation>
    <scope>NUCLEOTIDE SEQUENCE</scope>
    <source>
        <strain evidence="2">TAU-MAC 1115</strain>
    </source>
</reference>
<gene>
    <name evidence="2" type="ORF">IXB50_10665</name>
</gene>
<evidence type="ECO:0000259" key="1">
    <source>
        <dbReference type="Pfam" id="PF18171"/>
    </source>
</evidence>
<dbReference type="RefSeq" id="WP_215608949.1">
    <property type="nucleotide sequence ID" value="NZ_JADOES010000017.1"/>
</dbReference>
<accession>A0A947DGB7</accession>